<keyword evidence="2" id="KW-0472">Membrane</keyword>
<accession>T1F382</accession>
<dbReference type="AlphaFoldDB" id="T1F382"/>
<dbReference type="CTD" id="20203281"/>
<name>T1F382_HELRO</name>
<evidence type="ECO:0000313" key="3">
    <source>
        <dbReference type="EMBL" id="ESO07272.1"/>
    </source>
</evidence>
<evidence type="ECO:0000313" key="4">
    <source>
        <dbReference type="EnsemblMetazoa" id="HelroP170600"/>
    </source>
</evidence>
<evidence type="ECO:0000256" key="2">
    <source>
        <dbReference type="SAM" id="Phobius"/>
    </source>
</evidence>
<protein>
    <submittedName>
        <fullName evidence="3 4">Uncharacterized protein</fullName>
    </submittedName>
</protein>
<gene>
    <name evidence="4" type="primary">20203281</name>
    <name evidence="3" type="ORF">HELRODRAFT_170600</name>
</gene>
<dbReference type="KEGG" id="hro:HELRODRAFT_170600"/>
<dbReference type="Proteomes" id="UP000015101">
    <property type="component" value="Unassembled WGS sequence"/>
</dbReference>
<keyword evidence="2" id="KW-1133">Transmembrane helix</keyword>
<feature type="region of interest" description="Disordered" evidence="1">
    <location>
        <begin position="1"/>
        <end position="23"/>
    </location>
</feature>
<evidence type="ECO:0000256" key="1">
    <source>
        <dbReference type="SAM" id="MobiDB-lite"/>
    </source>
</evidence>
<dbReference type="EMBL" id="AMQM01003610">
    <property type="status" value="NOT_ANNOTATED_CDS"/>
    <property type="molecule type" value="Genomic_DNA"/>
</dbReference>
<keyword evidence="5" id="KW-1185">Reference proteome</keyword>
<reference evidence="5" key="1">
    <citation type="submission" date="2012-12" db="EMBL/GenBank/DDBJ databases">
        <authorList>
            <person name="Hellsten U."/>
            <person name="Grimwood J."/>
            <person name="Chapman J.A."/>
            <person name="Shapiro H."/>
            <person name="Aerts A."/>
            <person name="Otillar R.P."/>
            <person name="Terry A.Y."/>
            <person name="Boore J.L."/>
            <person name="Simakov O."/>
            <person name="Marletaz F."/>
            <person name="Cho S.-J."/>
            <person name="Edsinger-Gonzales E."/>
            <person name="Havlak P."/>
            <person name="Kuo D.-H."/>
            <person name="Larsson T."/>
            <person name="Lv J."/>
            <person name="Arendt D."/>
            <person name="Savage R."/>
            <person name="Osoegawa K."/>
            <person name="de Jong P."/>
            <person name="Lindberg D.R."/>
            <person name="Seaver E.C."/>
            <person name="Weisblat D.A."/>
            <person name="Putnam N.H."/>
            <person name="Grigoriev I.V."/>
            <person name="Rokhsar D.S."/>
        </authorList>
    </citation>
    <scope>NUCLEOTIDE SEQUENCE</scope>
</reference>
<feature type="compositionally biased region" description="Polar residues" evidence="1">
    <location>
        <begin position="1"/>
        <end position="11"/>
    </location>
</feature>
<reference evidence="3 5" key="2">
    <citation type="journal article" date="2013" name="Nature">
        <title>Insights into bilaterian evolution from three spiralian genomes.</title>
        <authorList>
            <person name="Simakov O."/>
            <person name="Marletaz F."/>
            <person name="Cho S.J."/>
            <person name="Edsinger-Gonzales E."/>
            <person name="Havlak P."/>
            <person name="Hellsten U."/>
            <person name="Kuo D.H."/>
            <person name="Larsson T."/>
            <person name="Lv J."/>
            <person name="Arendt D."/>
            <person name="Savage R."/>
            <person name="Osoegawa K."/>
            <person name="de Jong P."/>
            <person name="Grimwood J."/>
            <person name="Chapman J.A."/>
            <person name="Shapiro H."/>
            <person name="Aerts A."/>
            <person name="Otillar R.P."/>
            <person name="Terry A.Y."/>
            <person name="Boore J.L."/>
            <person name="Grigoriev I.V."/>
            <person name="Lindberg D.R."/>
            <person name="Seaver E.C."/>
            <person name="Weisblat D.A."/>
            <person name="Putnam N.H."/>
            <person name="Rokhsar D.S."/>
        </authorList>
    </citation>
    <scope>NUCLEOTIDE SEQUENCE</scope>
</reference>
<keyword evidence="2" id="KW-0812">Transmembrane</keyword>
<dbReference type="GeneID" id="20203281"/>
<dbReference type="HOGENOM" id="CLU_1588272_0_0_1"/>
<feature type="transmembrane region" description="Helical" evidence="2">
    <location>
        <begin position="105"/>
        <end position="128"/>
    </location>
</feature>
<dbReference type="EMBL" id="KB096222">
    <property type="protein sequence ID" value="ESO07272.1"/>
    <property type="molecule type" value="Genomic_DNA"/>
</dbReference>
<dbReference type="EnsemblMetazoa" id="HelroT170600">
    <property type="protein sequence ID" value="HelroP170600"/>
    <property type="gene ID" value="HelroG170600"/>
</dbReference>
<organism evidence="4 5">
    <name type="scientific">Helobdella robusta</name>
    <name type="common">Californian leech</name>
    <dbReference type="NCBI Taxonomy" id="6412"/>
    <lineage>
        <taxon>Eukaryota</taxon>
        <taxon>Metazoa</taxon>
        <taxon>Spiralia</taxon>
        <taxon>Lophotrochozoa</taxon>
        <taxon>Annelida</taxon>
        <taxon>Clitellata</taxon>
        <taxon>Hirudinea</taxon>
        <taxon>Rhynchobdellida</taxon>
        <taxon>Glossiphoniidae</taxon>
        <taxon>Helobdella</taxon>
    </lineage>
</organism>
<proteinExistence type="predicted"/>
<sequence>MSATKVTTEATPPTCDNPPKYTDHPEIGFQNQQSYFTYSQQQQQQQHPYFIQTQQYTYHPNYHSQQQQTILPQPGSNASAVVIQIGDPTRDVYLCGSPCCNFTGAIVYSCIIFWCCGWLSGMLAFVMARFHEKGYHKQQFFSLQNYRTSCYSLRELLITMRFNGNKVN</sequence>
<dbReference type="RefSeq" id="XP_009014650.1">
    <property type="nucleotide sequence ID" value="XM_009016402.1"/>
</dbReference>
<reference evidence="4" key="3">
    <citation type="submission" date="2015-06" db="UniProtKB">
        <authorList>
            <consortium name="EnsemblMetazoa"/>
        </authorList>
    </citation>
    <scope>IDENTIFICATION</scope>
</reference>
<evidence type="ECO:0000313" key="5">
    <source>
        <dbReference type="Proteomes" id="UP000015101"/>
    </source>
</evidence>
<dbReference type="InParanoid" id="T1F382"/>